<protein>
    <submittedName>
        <fullName evidence="2">Uncharacterized protein</fullName>
    </submittedName>
</protein>
<name>A0A2G8JXD3_STIJA</name>
<dbReference type="OrthoDB" id="193650at2759"/>
<gene>
    <name evidence="2" type="ORF">BSL78_22813</name>
</gene>
<feature type="compositionally biased region" description="Basic and acidic residues" evidence="1">
    <location>
        <begin position="39"/>
        <end position="49"/>
    </location>
</feature>
<evidence type="ECO:0000313" key="3">
    <source>
        <dbReference type="Proteomes" id="UP000230750"/>
    </source>
</evidence>
<accession>A0A2G8JXD3</accession>
<dbReference type="AlphaFoldDB" id="A0A2G8JXD3"/>
<dbReference type="EMBL" id="MRZV01001133">
    <property type="protein sequence ID" value="PIK40345.1"/>
    <property type="molecule type" value="Genomic_DNA"/>
</dbReference>
<keyword evidence="3" id="KW-1185">Reference proteome</keyword>
<feature type="region of interest" description="Disordered" evidence="1">
    <location>
        <begin position="1"/>
        <end position="99"/>
    </location>
</feature>
<organism evidence="2 3">
    <name type="scientific">Stichopus japonicus</name>
    <name type="common">Sea cucumber</name>
    <dbReference type="NCBI Taxonomy" id="307972"/>
    <lineage>
        <taxon>Eukaryota</taxon>
        <taxon>Metazoa</taxon>
        <taxon>Echinodermata</taxon>
        <taxon>Eleutherozoa</taxon>
        <taxon>Echinozoa</taxon>
        <taxon>Holothuroidea</taxon>
        <taxon>Aspidochirotacea</taxon>
        <taxon>Aspidochirotida</taxon>
        <taxon>Stichopodidae</taxon>
        <taxon>Apostichopus</taxon>
    </lineage>
</organism>
<proteinExistence type="predicted"/>
<dbReference type="Proteomes" id="UP000230750">
    <property type="component" value="Unassembled WGS sequence"/>
</dbReference>
<comment type="caution">
    <text evidence="2">The sequence shown here is derived from an EMBL/GenBank/DDBJ whole genome shotgun (WGS) entry which is preliminary data.</text>
</comment>
<evidence type="ECO:0000256" key="1">
    <source>
        <dbReference type="SAM" id="MobiDB-lite"/>
    </source>
</evidence>
<feature type="compositionally biased region" description="Basic residues" evidence="1">
    <location>
        <begin position="73"/>
        <end position="83"/>
    </location>
</feature>
<evidence type="ECO:0000313" key="2">
    <source>
        <dbReference type="EMBL" id="PIK40345.1"/>
    </source>
</evidence>
<sequence>MSEHDTEVTSISRISNPEVLEDLPSTLNETGTVEEAETETDRSQDKKIEEAEEKEDEIKNNNNEEIIEEKKKDNKSRKPKYKPYRGPIRSAGVRSINKPLDETEKELMEAEIRAKGGLSPVKKEEPACNSPCLAQIDFATKAALLNLLLLAPTARKIWGYN</sequence>
<reference evidence="2 3" key="1">
    <citation type="journal article" date="2017" name="PLoS Biol.">
        <title>The sea cucumber genome provides insights into morphological evolution and visceral regeneration.</title>
        <authorList>
            <person name="Zhang X."/>
            <person name="Sun L."/>
            <person name="Yuan J."/>
            <person name="Sun Y."/>
            <person name="Gao Y."/>
            <person name="Zhang L."/>
            <person name="Li S."/>
            <person name="Dai H."/>
            <person name="Hamel J.F."/>
            <person name="Liu C."/>
            <person name="Yu Y."/>
            <person name="Liu S."/>
            <person name="Lin W."/>
            <person name="Guo K."/>
            <person name="Jin S."/>
            <person name="Xu P."/>
            <person name="Storey K.B."/>
            <person name="Huan P."/>
            <person name="Zhang T."/>
            <person name="Zhou Y."/>
            <person name="Zhang J."/>
            <person name="Lin C."/>
            <person name="Li X."/>
            <person name="Xing L."/>
            <person name="Huo D."/>
            <person name="Sun M."/>
            <person name="Wang L."/>
            <person name="Mercier A."/>
            <person name="Li F."/>
            <person name="Yang H."/>
            <person name="Xiang J."/>
        </authorList>
    </citation>
    <scope>NUCLEOTIDE SEQUENCE [LARGE SCALE GENOMIC DNA]</scope>
    <source>
        <strain evidence="2">Shaxun</strain>
        <tissue evidence="2">Muscle</tissue>
    </source>
</reference>